<sequence>MKLEKMIATTYRMLIFGFVIVVLDFIVITKAILATKSHSTTPRRITGIIKKHICNPYHEQCSMVIVLL</sequence>
<protein>
    <submittedName>
        <fullName evidence="2">Uncharacterized protein</fullName>
    </submittedName>
</protein>
<dbReference type="AlphaFoldDB" id="A0AA36AH78"/>
<keyword evidence="1" id="KW-1133">Transmembrane helix</keyword>
<evidence type="ECO:0000313" key="3">
    <source>
        <dbReference type="Proteomes" id="UP001162480"/>
    </source>
</evidence>
<evidence type="ECO:0000313" key="2">
    <source>
        <dbReference type="EMBL" id="CAI9716130.1"/>
    </source>
</evidence>
<gene>
    <name evidence="2" type="ORF">OCTVUL_1B030363</name>
</gene>
<accession>A0AA36AH78</accession>
<keyword evidence="1" id="KW-0472">Membrane</keyword>
<reference evidence="2" key="1">
    <citation type="submission" date="2023-08" db="EMBL/GenBank/DDBJ databases">
        <authorList>
            <person name="Alioto T."/>
            <person name="Alioto T."/>
            <person name="Gomez Garrido J."/>
        </authorList>
    </citation>
    <scope>NUCLEOTIDE SEQUENCE</scope>
</reference>
<organism evidence="2 3">
    <name type="scientific">Octopus vulgaris</name>
    <name type="common">Common octopus</name>
    <dbReference type="NCBI Taxonomy" id="6645"/>
    <lineage>
        <taxon>Eukaryota</taxon>
        <taxon>Metazoa</taxon>
        <taxon>Spiralia</taxon>
        <taxon>Lophotrochozoa</taxon>
        <taxon>Mollusca</taxon>
        <taxon>Cephalopoda</taxon>
        <taxon>Coleoidea</taxon>
        <taxon>Octopodiformes</taxon>
        <taxon>Octopoda</taxon>
        <taxon>Incirrata</taxon>
        <taxon>Octopodidae</taxon>
        <taxon>Octopus</taxon>
    </lineage>
</organism>
<keyword evidence="1" id="KW-0812">Transmembrane</keyword>
<feature type="transmembrane region" description="Helical" evidence="1">
    <location>
        <begin position="12"/>
        <end position="33"/>
    </location>
</feature>
<keyword evidence="3" id="KW-1185">Reference proteome</keyword>
<dbReference type="EMBL" id="OX597814">
    <property type="protein sequence ID" value="CAI9716130.1"/>
    <property type="molecule type" value="Genomic_DNA"/>
</dbReference>
<proteinExistence type="predicted"/>
<name>A0AA36AH78_OCTVU</name>
<dbReference type="Proteomes" id="UP001162480">
    <property type="component" value="Chromosome 1"/>
</dbReference>
<evidence type="ECO:0000256" key="1">
    <source>
        <dbReference type="SAM" id="Phobius"/>
    </source>
</evidence>